<dbReference type="InterPro" id="IPR004242">
    <property type="entry name" value="Transposase_21"/>
</dbReference>
<dbReference type="PANTHER" id="PTHR48258:SF12">
    <property type="entry name" value="TRANSPOSON PROTEIN, CACTA, EN_SPM SUB-CLASS"/>
    <property type="match status" value="1"/>
</dbReference>
<evidence type="ECO:0000313" key="5">
    <source>
        <dbReference type="Proteomes" id="UP001459277"/>
    </source>
</evidence>
<dbReference type="InterPro" id="IPR025452">
    <property type="entry name" value="DUF4218"/>
</dbReference>
<comment type="caution">
    <text evidence="4">The sequence shown here is derived from an EMBL/GenBank/DDBJ whole genome shotgun (WGS) entry which is preliminary data.</text>
</comment>
<dbReference type="Pfam" id="PF13960">
    <property type="entry name" value="DUF4218"/>
    <property type="match status" value="1"/>
</dbReference>
<feature type="region of interest" description="Disordered" evidence="1">
    <location>
        <begin position="621"/>
        <end position="640"/>
    </location>
</feature>
<dbReference type="Proteomes" id="UP001459277">
    <property type="component" value="Unassembled WGS sequence"/>
</dbReference>
<evidence type="ECO:0008006" key="6">
    <source>
        <dbReference type="Google" id="ProtNLM"/>
    </source>
</evidence>
<organism evidence="4 5">
    <name type="scientific">Lithocarpus litseifolius</name>
    <dbReference type="NCBI Taxonomy" id="425828"/>
    <lineage>
        <taxon>Eukaryota</taxon>
        <taxon>Viridiplantae</taxon>
        <taxon>Streptophyta</taxon>
        <taxon>Embryophyta</taxon>
        <taxon>Tracheophyta</taxon>
        <taxon>Spermatophyta</taxon>
        <taxon>Magnoliopsida</taxon>
        <taxon>eudicotyledons</taxon>
        <taxon>Gunneridae</taxon>
        <taxon>Pentapetalae</taxon>
        <taxon>rosids</taxon>
        <taxon>fabids</taxon>
        <taxon>Fagales</taxon>
        <taxon>Fagaceae</taxon>
        <taxon>Lithocarpus</taxon>
    </lineage>
</organism>
<gene>
    <name evidence="4" type="ORF">SO802_032534</name>
</gene>
<evidence type="ECO:0000259" key="2">
    <source>
        <dbReference type="Pfam" id="PF13952"/>
    </source>
</evidence>
<evidence type="ECO:0000259" key="3">
    <source>
        <dbReference type="Pfam" id="PF13960"/>
    </source>
</evidence>
<keyword evidence="5" id="KW-1185">Reference proteome</keyword>
<evidence type="ECO:0000313" key="4">
    <source>
        <dbReference type="EMBL" id="KAK9983009.1"/>
    </source>
</evidence>
<dbReference type="InterPro" id="IPR025312">
    <property type="entry name" value="DUF4216"/>
</dbReference>
<proteinExistence type="predicted"/>
<feature type="domain" description="DUF4216" evidence="2">
    <location>
        <begin position="469"/>
        <end position="545"/>
    </location>
</feature>
<dbReference type="AlphaFoldDB" id="A0AAW2BDH0"/>
<accession>A0AAW2BDH0</accession>
<sequence length="640" mass="73163">MYLQPLVEELRELWNVGVEAFDASSKHAFQLRAALMWTVHDFPAYADVSGWSTKGKFACPCCASETDSRYLKHGHKFYYMGHRRWLDSDHVFRDEDTSFDGSTDMRVAPVAPVASDILVDTESLVGRCLGKKCQLLYNKRKRDMGIRSELHLRRKGDDKYTIPPACFHMTLSEKDGFLQVLRDVRVPDGYASNISRHVNLKEREISGLKSHDNHILMQQLLPIALRGSLPLHVTRPLIKLASFFRKICSKTLMISEIENDEAEIAVTLCELEMIFPPSFFTVMVHLVMHLATEAKIGGPVQYRWMYPIERYLARLKSYVRNRAALEGFIAEGYIVEECLTFCSRYMEGVETIFNRPTRAIEESTGVVSGVTLDNREFTQAHRYVLFNSENISQVMSMTDADRERTSVTDTIITLSKGPYTVVNRLKHYVINGLKFRSSHVESNSKTQNSGVSVATEGGITYYGVLIDIIELNYSGNIRHVLFKCTWVDDQSRRGYKTDDFGFPMVNFTHSIHGGEELVDEPYVLASQATQVFYVEDKRQKDWYVVVKTKARDVFDAGIGPHYDEDDTYGFSENIPYSITSNDAGRENLRWGQDDVEGMTIDASIIGERDLHEMDNVDDCEFVDDESNDEDDNEVEYNDDE</sequence>
<dbReference type="Pfam" id="PF13952">
    <property type="entry name" value="DUF4216"/>
    <property type="match status" value="1"/>
</dbReference>
<dbReference type="Pfam" id="PF02992">
    <property type="entry name" value="Transposase_21"/>
    <property type="match status" value="1"/>
</dbReference>
<protein>
    <recommendedName>
        <fullName evidence="6">DUF4218 domain-containing protein</fullName>
    </recommendedName>
</protein>
<feature type="domain" description="DUF4218" evidence="3">
    <location>
        <begin position="247"/>
        <end position="358"/>
    </location>
</feature>
<dbReference type="PANTHER" id="PTHR48258">
    <property type="entry name" value="DUF4218 DOMAIN-CONTAINING PROTEIN-RELATED"/>
    <property type="match status" value="1"/>
</dbReference>
<dbReference type="EMBL" id="JAZDWU010000012">
    <property type="protein sequence ID" value="KAK9983009.1"/>
    <property type="molecule type" value="Genomic_DNA"/>
</dbReference>
<evidence type="ECO:0000256" key="1">
    <source>
        <dbReference type="SAM" id="MobiDB-lite"/>
    </source>
</evidence>
<reference evidence="4 5" key="1">
    <citation type="submission" date="2024-01" db="EMBL/GenBank/DDBJ databases">
        <title>A telomere-to-telomere, gap-free genome of sweet tea (Lithocarpus litseifolius).</title>
        <authorList>
            <person name="Zhou J."/>
        </authorList>
    </citation>
    <scope>NUCLEOTIDE SEQUENCE [LARGE SCALE GENOMIC DNA]</scope>
    <source>
        <strain evidence="4">Zhou-2022a</strain>
        <tissue evidence="4">Leaf</tissue>
    </source>
</reference>
<name>A0AAW2BDH0_9ROSI</name>